<accession>A0A6J5NNC9</accession>
<proteinExistence type="predicted"/>
<protein>
    <submittedName>
        <fullName evidence="1">Uncharacterized protein</fullName>
    </submittedName>
</protein>
<evidence type="ECO:0000313" key="1">
    <source>
        <dbReference type="EMBL" id="CAB4160212.1"/>
    </source>
</evidence>
<name>A0A6J5NNC9_9CAUD</name>
<organism evidence="1">
    <name type="scientific">uncultured Caudovirales phage</name>
    <dbReference type="NCBI Taxonomy" id="2100421"/>
    <lineage>
        <taxon>Viruses</taxon>
        <taxon>Duplodnaviria</taxon>
        <taxon>Heunggongvirae</taxon>
        <taxon>Uroviricota</taxon>
        <taxon>Caudoviricetes</taxon>
        <taxon>Peduoviridae</taxon>
        <taxon>Maltschvirus</taxon>
        <taxon>Maltschvirus maltsch</taxon>
    </lineage>
</organism>
<sequence>MSSYINKTKIDFVDLSFELQEYLSGMKQDIQNGGGGNGGDGYTDNQAKQAASTLLNHNLHSGITFAYDALNKKLTATVTEQKTNAQITTLAKAAITGGTGITVVDGLVTCTINQYTNNDFDSRFATKTTDNLTQGATNKYFTQPVFDAYFAAKNSTDLADTSNLLRVAQKGVANGIVPLDASTPPKIPSQYLPALSVTNVSAGLLANRPTTNNTEGDAYVSTDAGSYLWDGTTWQTITTVAAGIQSVNGKTGATVSLTTNDITEGTTNKYFSNTLARAAFSAGTGISISGAGVIASTATAWTDATIKALFSASNGITYNNGAFTLTNGEYTDTKARTTIKALLNTTGHTGITFDADGVATVTATGTVQKVMNVLPVNGDVTLTLDNFNDTATVNKFYTNARARLALSAGTGIAYDNTTGQISSTVTSKEYSFSKGLKTDATVTPNEISLLPIQIKSSIDSATDFGSGKPLQIVITTNGNITLPAPSTNNTGCVYHIKNTTTGNITITGTLLESNTGITMEGAYSCMSFISDGSKWMVI</sequence>
<gene>
    <name evidence="1" type="ORF">UFOVP724_112</name>
</gene>
<reference evidence="1" key="1">
    <citation type="submission" date="2020-04" db="EMBL/GenBank/DDBJ databases">
        <authorList>
            <person name="Chiriac C."/>
            <person name="Salcher M."/>
            <person name="Ghai R."/>
            <person name="Kavagutti S V."/>
        </authorList>
    </citation>
    <scope>NUCLEOTIDE SEQUENCE</scope>
</reference>
<dbReference type="EMBL" id="LR796696">
    <property type="protein sequence ID" value="CAB4160212.1"/>
    <property type="molecule type" value="Genomic_DNA"/>
</dbReference>